<evidence type="ECO:0000313" key="3">
    <source>
        <dbReference type="EMBL" id="KAF7850591.1"/>
    </source>
</evidence>
<feature type="compositionally biased region" description="Pro residues" evidence="1">
    <location>
        <begin position="133"/>
        <end position="142"/>
    </location>
</feature>
<dbReference type="Proteomes" id="UP000806378">
    <property type="component" value="Unassembled WGS sequence"/>
</dbReference>
<feature type="region of interest" description="Disordered" evidence="1">
    <location>
        <begin position="24"/>
        <end position="142"/>
    </location>
</feature>
<evidence type="ECO:0000256" key="1">
    <source>
        <dbReference type="SAM" id="MobiDB-lite"/>
    </source>
</evidence>
<dbReference type="AlphaFoldDB" id="A0A8T0CSN0"/>
<feature type="compositionally biased region" description="Basic residues" evidence="1">
    <location>
        <begin position="78"/>
        <end position="98"/>
    </location>
</feature>
<feature type="signal peptide" evidence="2">
    <location>
        <begin position="1"/>
        <end position="22"/>
    </location>
</feature>
<protein>
    <submittedName>
        <fullName evidence="3">Uncharacterized protein</fullName>
    </submittedName>
</protein>
<keyword evidence="4" id="KW-1185">Reference proteome</keyword>
<feature type="compositionally biased region" description="Basic residues" evidence="1">
    <location>
        <begin position="48"/>
        <end position="57"/>
    </location>
</feature>
<sequence length="142" mass="15353">MSSKHLFLLVLSMVALTAPALADHAKPPEHGKHKPHHHGAMPPAWAPRHGHMPHHRPGAPGPMPEGLSEKPGFGHKPFPGHHHPPAHAPFPHHGHHVAHAPFPHPGHHHGAHPPMESGKGPHKSHKPHKPHMPHAPAPGHPY</sequence>
<keyword evidence="2" id="KW-0732">Signal</keyword>
<feature type="chain" id="PRO_5035925918" evidence="2">
    <location>
        <begin position="23"/>
        <end position="142"/>
    </location>
</feature>
<feature type="compositionally biased region" description="Basic residues" evidence="1">
    <location>
        <begin position="120"/>
        <end position="132"/>
    </location>
</feature>
<evidence type="ECO:0000256" key="2">
    <source>
        <dbReference type="SAM" id="SignalP"/>
    </source>
</evidence>
<proteinExistence type="predicted"/>
<reference evidence="3" key="1">
    <citation type="submission" date="2020-05" db="EMBL/GenBank/DDBJ databases">
        <title>WGS assembly of Corymbia citriodora subspecies variegata.</title>
        <authorList>
            <person name="Barry K."/>
            <person name="Hundley H."/>
            <person name="Shu S."/>
            <person name="Jenkins J."/>
            <person name="Grimwood J."/>
            <person name="Baten A."/>
        </authorList>
    </citation>
    <scope>NUCLEOTIDE SEQUENCE</scope>
    <source>
        <strain evidence="3">CV2-018</strain>
    </source>
</reference>
<dbReference type="Gramene" id="rna-gnl|WGS:JABURB|Cocit.L5246.1">
    <property type="protein sequence ID" value="cds-KAF7850591.1"/>
    <property type="gene ID" value="gene-BT93_L5246"/>
</dbReference>
<comment type="caution">
    <text evidence="3">The sequence shown here is derived from an EMBL/GenBank/DDBJ whole genome shotgun (WGS) entry which is preliminary data.</text>
</comment>
<gene>
    <name evidence="3" type="ORF">BT93_L5246</name>
</gene>
<dbReference type="EMBL" id="MU089599">
    <property type="protein sequence ID" value="KAF7850591.1"/>
    <property type="molecule type" value="Genomic_DNA"/>
</dbReference>
<name>A0A8T0CSN0_CORYI</name>
<organism evidence="3 4">
    <name type="scientific">Corymbia citriodora subsp. variegata</name>
    <dbReference type="NCBI Taxonomy" id="360336"/>
    <lineage>
        <taxon>Eukaryota</taxon>
        <taxon>Viridiplantae</taxon>
        <taxon>Streptophyta</taxon>
        <taxon>Embryophyta</taxon>
        <taxon>Tracheophyta</taxon>
        <taxon>Spermatophyta</taxon>
        <taxon>Magnoliopsida</taxon>
        <taxon>eudicotyledons</taxon>
        <taxon>Gunneridae</taxon>
        <taxon>Pentapetalae</taxon>
        <taxon>rosids</taxon>
        <taxon>malvids</taxon>
        <taxon>Myrtales</taxon>
        <taxon>Myrtaceae</taxon>
        <taxon>Myrtoideae</taxon>
        <taxon>Eucalypteae</taxon>
        <taxon>Corymbia</taxon>
    </lineage>
</organism>
<accession>A0A8T0CSN0</accession>
<evidence type="ECO:0000313" key="4">
    <source>
        <dbReference type="Proteomes" id="UP000806378"/>
    </source>
</evidence>